<dbReference type="InterPro" id="IPR038331">
    <property type="entry name" value="DisA_sf"/>
</dbReference>
<dbReference type="Gene3D" id="1.10.150.20">
    <property type="entry name" value="5' to 3' exonuclease, C-terminal subdomain"/>
    <property type="match status" value="1"/>
</dbReference>
<protein>
    <recommendedName>
        <fullName evidence="11">diadenylate cyclase</fullName>
        <ecNumber evidence="11">2.7.7.85</ecNumber>
    </recommendedName>
</protein>
<dbReference type="GO" id="GO:0004016">
    <property type="term" value="F:adenylate cyclase activity"/>
    <property type="evidence" value="ECO:0007669"/>
    <property type="project" value="TreeGrafter"/>
</dbReference>
<accession>A0AA46I5K4</accession>
<keyword evidence="6" id="KW-0227">DNA damage</keyword>
<dbReference type="InterPro" id="IPR050338">
    <property type="entry name" value="DisA"/>
</dbReference>
<dbReference type="GO" id="GO:0005524">
    <property type="term" value="F:ATP binding"/>
    <property type="evidence" value="ECO:0007669"/>
    <property type="project" value="UniProtKB-KW"/>
</dbReference>
<dbReference type="Pfam" id="PF10635">
    <property type="entry name" value="DisA-linker"/>
    <property type="match status" value="1"/>
</dbReference>
<dbReference type="Pfam" id="PF02457">
    <property type="entry name" value="DAC"/>
    <property type="match status" value="1"/>
</dbReference>
<evidence type="ECO:0000256" key="2">
    <source>
        <dbReference type="ARBA" id="ARBA00001946"/>
    </source>
</evidence>
<keyword evidence="10" id="KW-0234">DNA repair</keyword>
<dbReference type="GO" id="GO:0003677">
    <property type="term" value="F:DNA binding"/>
    <property type="evidence" value="ECO:0007669"/>
    <property type="project" value="UniProtKB-KW"/>
</dbReference>
<reference evidence="14 15" key="1">
    <citation type="submission" date="2019-03" db="EMBL/GenBank/DDBJ databases">
        <title>Genomic Encyclopedia of Type Strains, Phase IV (KMG-IV): sequencing the most valuable type-strain genomes for metagenomic binning, comparative biology and taxonomic classification.</title>
        <authorList>
            <person name="Goeker M."/>
        </authorList>
    </citation>
    <scope>NUCLEOTIDE SEQUENCE [LARGE SCALE GENOMIC DNA]</scope>
    <source>
        <strain evidence="14 15">DSM 100055</strain>
    </source>
</reference>
<keyword evidence="9" id="KW-0238">DNA-binding</keyword>
<evidence type="ECO:0000256" key="6">
    <source>
        <dbReference type="ARBA" id="ARBA00022763"/>
    </source>
</evidence>
<keyword evidence="12" id="KW-0175">Coiled coil</keyword>
<name>A0AA46I5K4_9FUSO</name>
<dbReference type="EC" id="2.7.7.85" evidence="11"/>
<dbReference type="FunFam" id="3.40.1700.10:FF:000001">
    <property type="entry name" value="DNA integrity scanning protein DisA"/>
    <property type="match status" value="1"/>
</dbReference>
<comment type="cofactor">
    <cofactor evidence="2">
        <name>Mg(2+)</name>
        <dbReference type="ChEBI" id="CHEBI:18420"/>
    </cofactor>
</comment>
<dbReference type="PANTHER" id="PTHR34185:SF3">
    <property type="entry name" value="DNA INTEGRITY SCANNING PROTEIN DISA"/>
    <property type="match status" value="1"/>
</dbReference>
<keyword evidence="15" id="KW-1185">Reference proteome</keyword>
<evidence type="ECO:0000313" key="15">
    <source>
        <dbReference type="Proteomes" id="UP000294678"/>
    </source>
</evidence>
<dbReference type="InterPro" id="IPR018906">
    <property type="entry name" value="DNA_integrity_scan_DisA_link"/>
</dbReference>
<dbReference type="Gene3D" id="1.20.1260.110">
    <property type="entry name" value="DNA integrity scanning linker region"/>
    <property type="match status" value="1"/>
</dbReference>
<dbReference type="EMBL" id="SOBG01000004">
    <property type="protein sequence ID" value="TDT70433.1"/>
    <property type="molecule type" value="Genomic_DNA"/>
</dbReference>
<evidence type="ECO:0000256" key="8">
    <source>
        <dbReference type="ARBA" id="ARBA00022842"/>
    </source>
</evidence>
<dbReference type="HAMAP" id="MF_01438">
    <property type="entry name" value="DisA"/>
    <property type="match status" value="1"/>
</dbReference>
<keyword evidence="7" id="KW-0067">ATP-binding</keyword>
<dbReference type="PANTHER" id="PTHR34185">
    <property type="entry name" value="DIADENYLATE CYCLASE"/>
    <property type="match status" value="1"/>
</dbReference>
<dbReference type="AlphaFoldDB" id="A0AA46I5K4"/>
<proteinExistence type="inferred from homology"/>
<keyword evidence="4" id="KW-0548">Nucleotidyltransferase</keyword>
<feature type="domain" description="DAC" evidence="13">
    <location>
        <begin position="4"/>
        <end position="142"/>
    </location>
</feature>
<dbReference type="Gene3D" id="3.40.1700.10">
    <property type="entry name" value="DNA integrity scanning protein, DisA, N-terminal domain"/>
    <property type="match status" value="1"/>
</dbReference>
<dbReference type="GO" id="GO:0006281">
    <property type="term" value="P:DNA repair"/>
    <property type="evidence" value="ECO:0007669"/>
    <property type="project" value="UniProtKB-KW"/>
</dbReference>
<dbReference type="GO" id="GO:0106408">
    <property type="term" value="F:diadenylate cyclase activity"/>
    <property type="evidence" value="ECO:0007669"/>
    <property type="project" value="UniProtKB-EC"/>
</dbReference>
<evidence type="ECO:0000256" key="7">
    <source>
        <dbReference type="ARBA" id="ARBA00022840"/>
    </source>
</evidence>
<dbReference type="InterPro" id="IPR003390">
    <property type="entry name" value="DNA_integrity_scan_DisA_N"/>
</dbReference>
<evidence type="ECO:0000313" key="14">
    <source>
        <dbReference type="EMBL" id="TDT70433.1"/>
    </source>
</evidence>
<comment type="catalytic activity">
    <reaction evidence="1">
        <text>2 ATP = 3',3'-c-di-AMP + 2 diphosphate</text>
        <dbReference type="Rhea" id="RHEA:35655"/>
        <dbReference type="ChEBI" id="CHEBI:30616"/>
        <dbReference type="ChEBI" id="CHEBI:33019"/>
        <dbReference type="ChEBI" id="CHEBI:71500"/>
        <dbReference type="EC" id="2.7.7.85"/>
    </reaction>
</comment>
<evidence type="ECO:0000256" key="11">
    <source>
        <dbReference type="ARBA" id="ARBA00066492"/>
    </source>
</evidence>
<evidence type="ECO:0000256" key="12">
    <source>
        <dbReference type="SAM" id="Coils"/>
    </source>
</evidence>
<dbReference type="NCBIfam" id="NF010009">
    <property type="entry name" value="PRK13482.1"/>
    <property type="match status" value="1"/>
</dbReference>
<evidence type="ECO:0000256" key="9">
    <source>
        <dbReference type="ARBA" id="ARBA00023125"/>
    </source>
</evidence>
<dbReference type="RefSeq" id="WP_134112872.1">
    <property type="nucleotide sequence ID" value="NZ_SOBG01000004.1"/>
</dbReference>
<dbReference type="PROSITE" id="PS51794">
    <property type="entry name" value="DAC"/>
    <property type="match status" value="1"/>
</dbReference>
<dbReference type="InterPro" id="IPR036888">
    <property type="entry name" value="DNA_integrity_DisA_N_sf"/>
</dbReference>
<feature type="coiled-coil region" evidence="12">
    <location>
        <begin position="223"/>
        <end position="259"/>
    </location>
</feature>
<keyword evidence="8" id="KW-0460">Magnesium</keyword>
<comment type="caution">
    <text evidence="14">The sequence shown here is derived from an EMBL/GenBank/DDBJ whole genome shotgun (WGS) entry which is preliminary data.</text>
</comment>
<evidence type="ECO:0000256" key="10">
    <source>
        <dbReference type="ARBA" id="ARBA00023204"/>
    </source>
</evidence>
<evidence type="ECO:0000256" key="1">
    <source>
        <dbReference type="ARBA" id="ARBA00000877"/>
    </source>
</evidence>
<dbReference type="SUPFAM" id="SSF47781">
    <property type="entry name" value="RuvA domain 2-like"/>
    <property type="match status" value="1"/>
</dbReference>
<evidence type="ECO:0000256" key="4">
    <source>
        <dbReference type="ARBA" id="ARBA00022695"/>
    </source>
</evidence>
<keyword evidence="3" id="KW-0808">Transferase</keyword>
<dbReference type="InterPro" id="IPR010994">
    <property type="entry name" value="RuvA_2-like"/>
</dbReference>
<organism evidence="14 15">
    <name type="scientific">Hypnocyclicus thermotrophus</name>
    <dbReference type="NCBI Taxonomy" id="1627895"/>
    <lineage>
        <taxon>Bacteria</taxon>
        <taxon>Fusobacteriati</taxon>
        <taxon>Fusobacteriota</taxon>
        <taxon>Fusobacteriia</taxon>
        <taxon>Fusobacteriales</taxon>
        <taxon>Fusobacteriaceae</taxon>
        <taxon>Hypnocyclicus</taxon>
    </lineage>
</organism>
<evidence type="ECO:0000256" key="5">
    <source>
        <dbReference type="ARBA" id="ARBA00022741"/>
    </source>
</evidence>
<sequence>MYKNKEIKDILSFVAPGTEIRKGLNNILDAGTGGLLVIGDDKGILEIIDGGFFIDCDYNPQRIYELAKMDGAIILSKDINKILYANVQLQPNPKIETTESGTRHRTAERVAKQTGELVISISQKRKRISIYKNNIKYLLRDISVIMTEASQAMKTLERYKEVLVKSLTNLTMMEFDDLVTLYEVCMIIQKFELMVRISKALKLNIIELGTEGTLLSLQLDEIMNEINIEIQDLIRDYYKIEEETENEDIFEKLEELTEEELLDLKNISYILGYKRSYASLDTKVVPKGFRILGKIIRLTTKDIKILVSHFDGLNNILSASEEELAEIDNISKFKAKIIKNGIRRLRFTIELEKK</sequence>
<evidence type="ECO:0000256" key="3">
    <source>
        <dbReference type="ARBA" id="ARBA00022679"/>
    </source>
</evidence>
<gene>
    <name evidence="14" type="ORF">EV215_0978</name>
</gene>
<dbReference type="SUPFAM" id="SSF143597">
    <property type="entry name" value="YojJ-like"/>
    <property type="match status" value="1"/>
</dbReference>
<keyword evidence="5" id="KW-0547">Nucleotide-binding</keyword>
<dbReference type="InterPro" id="IPR023763">
    <property type="entry name" value="DNA_integrity_scanning_protein"/>
</dbReference>
<evidence type="ECO:0000259" key="13">
    <source>
        <dbReference type="PROSITE" id="PS51794"/>
    </source>
</evidence>
<dbReference type="Proteomes" id="UP000294678">
    <property type="component" value="Unassembled WGS sequence"/>
</dbReference>